<evidence type="ECO:0000313" key="3">
    <source>
        <dbReference type="Proteomes" id="UP000561066"/>
    </source>
</evidence>
<sequence length="196" mass="21322">MQFHQFPPLLHGRVLTGRKERLPEQPNATNWQEFMGRLVKAVEGATFAGCIHPVLTMQFGPSVFLGGRIYSRGVDSFQNMKAAERSRITINGEPAVEIDMKASSLSIFLALVQSPEPEGGDPYQCGPLAGLDREAVKPWFVSSLQGGSLRLKWSPDTPESARQAPLQGDQGSRFRLLSGPDGPAQHLARECPPGAS</sequence>
<gene>
    <name evidence="2" type="ORF">HLH21_09580</name>
</gene>
<dbReference type="Proteomes" id="UP000561066">
    <property type="component" value="Unassembled WGS sequence"/>
</dbReference>
<keyword evidence="3" id="KW-1185">Reference proteome</keyword>
<name>A0A7W4J7R7_9PROT</name>
<protein>
    <submittedName>
        <fullName evidence="2">Uncharacterized protein</fullName>
    </submittedName>
</protein>
<comment type="caution">
    <text evidence="2">The sequence shown here is derived from an EMBL/GenBank/DDBJ whole genome shotgun (WGS) entry which is preliminary data.</text>
</comment>
<evidence type="ECO:0000313" key="2">
    <source>
        <dbReference type="EMBL" id="MBB2176179.1"/>
    </source>
</evidence>
<accession>A0A7W4J7R7</accession>
<organism evidence="2 3">
    <name type="scientific">Gluconacetobacter johannae</name>
    <dbReference type="NCBI Taxonomy" id="112140"/>
    <lineage>
        <taxon>Bacteria</taxon>
        <taxon>Pseudomonadati</taxon>
        <taxon>Pseudomonadota</taxon>
        <taxon>Alphaproteobacteria</taxon>
        <taxon>Acetobacterales</taxon>
        <taxon>Acetobacteraceae</taxon>
        <taxon>Gluconacetobacter</taxon>
    </lineage>
</organism>
<evidence type="ECO:0000256" key="1">
    <source>
        <dbReference type="SAM" id="MobiDB-lite"/>
    </source>
</evidence>
<proteinExistence type="predicted"/>
<feature type="region of interest" description="Disordered" evidence="1">
    <location>
        <begin position="152"/>
        <end position="196"/>
    </location>
</feature>
<dbReference type="RefSeq" id="WP_182943528.1">
    <property type="nucleotide sequence ID" value="NZ_JABEQH010000011.1"/>
</dbReference>
<reference evidence="2 3" key="1">
    <citation type="submission" date="2020-04" db="EMBL/GenBank/DDBJ databases">
        <title>Description of novel Gluconacetobacter.</title>
        <authorList>
            <person name="Sombolestani A."/>
        </authorList>
    </citation>
    <scope>NUCLEOTIDE SEQUENCE [LARGE SCALE GENOMIC DNA]</scope>
    <source>
        <strain evidence="2 3">LMG 21312</strain>
    </source>
</reference>
<dbReference type="EMBL" id="JABEQH010000011">
    <property type="protein sequence ID" value="MBB2176179.1"/>
    <property type="molecule type" value="Genomic_DNA"/>
</dbReference>
<dbReference type="AlphaFoldDB" id="A0A7W4J7R7"/>